<organism evidence="1 2">
    <name type="scientific">Catellatospora bangladeshensis</name>
    <dbReference type="NCBI Taxonomy" id="310355"/>
    <lineage>
        <taxon>Bacteria</taxon>
        <taxon>Bacillati</taxon>
        <taxon>Actinomycetota</taxon>
        <taxon>Actinomycetes</taxon>
        <taxon>Micromonosporales</taxon>
        <taxon>Micromonosporaceae</taxon>
        <taxon>Catellatospora</taxon>
    </lineage>
</organism>
<sequence length="278" mass="30444">MSDGPHRAAGVGAAPPREVLAAFGARGEADLLPGGQGRTWRSGEVVVKPCGLATEAAWVAEVLSTIEETGRFRVARPVRAADGGWIVRGWQAWRLTPGSPDPRRWDEVLAAGEAFHEALAGLGCPAFLKDREDPWTFGDRIAWEELPLRGGEEMAELLEPLALSRRPVDVPAQPVHGDLLGNVMFADGMAPAVIDWPVYCRPASWASAVAVVDALTWHGAPASLVERWSDRAEWDQMLVRALMYRIATNEGLRRAELPVREHVKSYRPVVDLVLDRAR</sequence>
<dbReference type="EMBL" id="BONF01000022">
    <property type="protein sequence ID" value="GIF82646.1"/>
    <property type="molecule type" value="Genomic_DNA"/>
</dbReference>
<keyword evidence="2" id="KW-1185">Reference proteome</keyword>
<name>A0A8J3NKH0_9ACTN</name>
<evidence type="ECO:0000313" key="1">
    <source>
        <dbReference type="EMBL" id="GIF82646.1"/>
    </source>
</evidence>
<dbReference type="AlphaFoldDB" id="A0A8J3NKH0"/>
<protein>
    <submittedName>
        <fullName evidence="1">TIGR02569 family protein</fullName>
    </submittedName>
</protein>
<dbReference type="InterPro" id="IPR011009">
    <property type="entry name" value="Kinase-like_dom_sf"/>
</dbReference>
<reference evidence="1 2" key="1">
    <citation type="submission" date="2021-01" db="EMBL/GenBank/DDBJ databases">
        <title>Whole genome shotgun sequence of Catellatospora bangladeshensis NBRC 107357.</title>
        <authorList>
            <person name="Komaki H."/>
            <person name="Tamura T."/>
        </authorList>
    </citation>
    <scope>NUCLEOTIDE SEQUENCE [LARGE SCALE GENOMIC DNA]</scope>
    <source>
        <strain evidence="1 2">NBRC 107357</strain>
    </source>
</reference>
<dbReference type="InterPro" id="IPR013402">
    <property type="entry name" value="CHP02569"/>
</dbReference>
<dbReference type="NCBIfam" id="TIGR02569">
    <property type="entry name" value="TIGR02569_actnb"/>
    <property type="match status" value="1"/>
</dbReference>
<comment type="caution">
    <text evidence="1">The sequence shown here is derived from an EMBL/GenBank/DDBJ whole genome shotgun (WGS) entry which is preliminary data.</text>
</comment>
<proteinExistence type="predicted"/>
<dbReference type="Proteomes" id="UP000601223">
    <property type="component" value="Unassembled WGS sequence"/>
</dbReference>
<dbReference type="SUPFAM" id="SSF56112">
    <property type="entry name" value="Protein kinase-like (PK-like)"/>
    <property type="match status" value="1"/>
</dbReference>
<gene>
    <name evidence="1" type="ORF">Cba03nite_39950</name>
</gene>
<accession>A0A8J3NKH0</accession>
<evidence type="ECO:0000313" key="2">
    <source>
        <dbReference type="Proteomes" id="UP000601223"/>
    </source>
</evidence>
<dbReference type="RefSeq" id="WP_203748228.1">
    <property type="nucleotide sequence ID" value="NZ_BONF01000022.1"/>
</dbReference>